<dbReference type="AlphaFoldDB" id="A0A0A9HSG5"/>
<reference evidence="2" key="2">
    <citation type="journal article" date="2015" name="Data Brief">
        <title>Shoot transcriptome of the giant reed, Arundo donax.</title>
        <authorList>
            <person name="Barrero R.A."/>
            <person name="Guerrero F.D."/>
            <person name="Moolhuijzen P."/>
            <person name="Goolsby J.A."/>
            <person name="Tidwell J."/>
            <person name="Bellgard S.E."/>
            <person name="Bellgard M.I."/>
        </authorList>
    </citation>
    <scope>NUCLEOTIDE SEQUENCE</scope>
    <source>
        <tissue evidence="2">Shoot tissue taken approximately 20 cm above the soil surface</tissue>
    </source>
</reference>
<feature type="compositionally biased region" description="Basic residues" evidence="1">
    <location>
        <begin position="1"/>
        <end position="14"/>
    </location>
</feature>
<organism evidence="2">
    <name type="scientific">Arundo donax</name>
    <name type="common">Giant reed</name>
    <name type="synonym">Donax arundinaceus</name>
    <dbReference type="NCBI Taxonomy" id="35708"/>
    <lineage>
        <taxon>Eukaryota</taxon>
        <taxon>Viridiplantae</taxon>
        <taxon>Streptophyta</taxon>
        <taxon>Embryophyta</taxon>
        <taxon>Tracheophyta</taxon>
        <taxon>Spermatophyta</taxon>
        <taxon>Magnoliopsida</taxon>
        <taxon>Liliopsida</taxon>
        <taxon>Poales</taxon>
        <taxon>Poaceae</taxon>
        <taxon>PACMAD clade</taxon>
        <taxon>Arundinoideae</taxon>
        <taxon>Arundineae</taxon>
        <taxon>Arundo</taxon>
    </lineage>
</organism>
<evidence type="ECO:0000313" key="2">
    <source>
        <dbReference type="EMBL" id="JAE39632.1"/>
    </source>
</evidence>
<sequence>MPRRRPPLRRRRRSPGSSWRRCGVDAR</sequence>
<name>A0A0A9HSG5_ARUDO</name>
<accession>A0A0A9HSG5</accession>
<proteinExistence type="predicted"/>
<dbReference type="EMBL" id="GBRH01158264">
    <property type="protein sequence ID" value="JAE39632.1"/>
    <property type="molecule type" value="Transcribed_RNA"/>
</dbReference>
<reference evidence="2" key="1">
    <citation type="submission" date="2014-09" db="EMBL/GenBank/DDBJ databases">
        <authorList>
            <person name="Magalhaes I.L.F."/>
            <person name="Oliveira U."/>
            <person name="Santos F.R."/>
            <person name="Vidigal T.H.D.A."/>
            <person name="Brescovit A.D."/>
            <person name="Santos A.J."/>
        </authorList>
    </citation>
    <scope>NUCLEOTIDE SEQUENCE</scope>
    <source>
        <tissue evidence="2">Shoot tissue taken approximately 20 cm above the soil surface</tissue>
    </source>
</reference>
<protein>
    <submittedName>
        <fullName evidence="2">Uncharacterized protein</fullName>
    </submittedName>
</protein>
<evidence type="ECO:0000256" key="1">
    <source>
        <dbReference type="SAM" id="MobiDB-lite"/>
    </source>
</evidence>
<feature type="region of interest" description="Disordered" evidence="1">
    <location>
        <begin position="1"/>
        <end position="27"/>
    </location>
</feature>